<evidence type="ECO:0000313" key="3">
    <source>
        <dbReference type="EMBL" id="KAF0721834.1"/>
    </source>
</evidence>
<feature type="signal peptide" evidence="2">
    <location>
        <begin position="1"/>
        <end position="21"/>
    </location>
</feature>
<keyword evidence="2" id="KW-0732">Signal</keyword>
<name>A0A6G0W3Y4_9STRA</name>
<dbReference type="VEuPathDB" id="FungiDB:AeMF1_008158"/>
<keyword evidence="4" id="KW-1185">Reference proteome</keyword>
<feature type="transmembrane region" description="Helical" evidence="1">
    <location>
        <begin position="52"/>
        <end position="72"/>
    </location>
</feature>
<dbReference type="Proteomes" id="UP000481153">
    <property type="component" value="Unassembled WGS sequence"/>
</dbReference>
<organism evidence="3 4">
    <name type="scientific">Aphanomyces euteiches</name>
    <dbReference type="NCBI Taxonomy" id="100861"/>
    <lineage>
        <taxon>Eukaryota</taxon>
        <taxon>Sar</taxon>
        <taxon>Stramenopiles</taxon>
        <taxon>Oomycota</taxon>
        <taxon>Saprolegniomycetes</taxon>
        <taxon>Saprolegniales</taxon>
        <taxon>Verrucalvaceae</taxon>
        <taxon>Aphanomyces</taxon>
    </lineage>
</organism>
<evidence type="ECO:0000256" key="1">
    <source>
        <dbReference type="SAM" id="Phobius"/>
    </source>
</evidence>
<dbReference type="EMBL" id="VJMJ01000362">
    <property type="protein sequence ID" value="KAF0721834.1"/>
    <property type="molecule type" value="Genomic_DNA"/>
</dbReference>
<gene>
    <name evidence="3" type="ORF">Ae201684_018870</name>
</gene>
<evidence type="ECO:0000256" key="2">
    <source>
        <dbReference type="SAM" id="SignalP"/>
    </source>
</evidence>
<evidence type="ECO:0000313" key="4">
    <source>
        <dbReference type="Proteomes" id="UP000481153"/>
    </source>
</evidence>
<reference evidence="3 4" key="1">
    <citation type="submission" date="2019-07" db="EMBL/GenBank/DDBJ databases">
        <title>Genomics analysis of Aphanomyces spp. identifies a new class of oomycete effector associated with host adaptation.</title>
        <authorList>
            <person name="Gaulin E."/>
        </authorList>
    </citation>
    <scope>NUCLEOTIDE SEQUENCE [LARGE SCALE GENOMIC DNA]</scope>
    <source>
        <strain evidence="3 4">ATCC 201684</strain>
    </source>
</reference>
<sequence length="87" mass="9853">MRAASIFFVYLVVLVFVFTEAKHHRQEDDQDQDPPQGEVVYVQRGKKAKRQMFPIGAVLGGIKVGTALYGLAKNYWGKRKLVEIDGE</sequence>
<dbReference type="AlphaFoldDB" id="A0A6G0W3Y4"/>
<keyword evidence="1" id="KW-0812">Transmembrane</keyword>
<keyword evidence="1" id="KW-1133">Transmembrane helix</keyword>
<comment type="caution">
    <text evidence="3">The sequence shown here is derived from an EMBL/GenBank/DDBJ whole genome shotgun (WGS) entry which is preliminary data.</text>
</comment>
<proteinExistence type="predicted"/>
<accession>A0A6G0W3Y4</accession>
<keyword evidence="1" id="KW-0472">Membrane</keyword>
<protein>
    <submittedName>
        <fullName evidence="3">Uncharacterized protein</fullName>
    </submittedName>
</protein>
<feature type="chain" id="PRO_5026148549" evidence="2">
    <location>
        <begin position="22"/>
        <end position="87"/>
    </location>
</feature>